<dbReference type="Proteomes" id="UP000270112">
    <property type="component" value="Unassembled WGS sequence"/>
</dbReference>
<keyword evidence="1" id="KW-1133">Transmembrane helix</keyword>
<reference evidence="3" key="3">
    <citation type="journal article" date="2019" name="Microbiol. Resour. Announc.">
        <title>Draft Genome Sequences of Type Strains of Gordonibacter faecihominis, Paraeggerthella hongkongensis, Parvibacter caecicola,Slackia equolifaciens, Slackia faecicanis, and Slackia isoflavoniconvertens.</title>
        <authorList>
            <person name="Danylec N."/>
            <person name="Stoll D.A."/>
            <person name="Dotsch A."/>
            <person name="Huch M."/>
        </authorList>
    </citation>
    <scope>NUCLEOTIDE SEQUENCE</scope>
    <source>
        <strain evidence="3">DSM 16107</strain>
    </source>
</reference>
<dbReference type="EMBL" id="QICC01000037">
    <property type="protein sequence ID" value="RNM41414.1"/>
    <property type="molecule type" value="Genomic_DNA"/>
</dbReference>
<dbReference type="EMBL" id="PPTT01000032">
    <property type="protein sequence ID" value="RDB66077.1"/>
    <property type="molecule type" value="Genomic_DNA"/>
</dbReference>
<gene>
    <name evidence="2" type="ORF">C1876_14725</name>
    <name evidence="3" type="ORF">DMP09_09745</name>
</gene>
<evidence type="ECO:0000313" key="2">
    <source>
        <dbReference type="EMBL" id="RDB66077.1"/>
    </source>
</evidence>
<keyword evidence="4" id="KW-1185">Reference proteome</keyword>
<evidence type="ECO:0000256" key="1">
    <source>
        <dbReference type="SAM" id="Phobius"/>
    </source>
</evidence>
<proteinExistence type="predicted"/>
<reference evidence="5" key="2">
    <citation type="submission" date="2018-05" db="EMBL/GenBank/DDBJ databases">
        <title>Genome Sequencing of selected type strains of the family Eggerthellaceae.</title>
        <authorList>
            <person name="Danylec N."/>
            <person name="Stoll D.A."/>
            <person name="Doetsch A."/>
            <person name="Huch M."/>
        </authorList>
    </citation>
    <scope>NUCLEOTIDE SEQUENCE [LARGE SCALE GENOMIC DNA]</scope>
    <source>
        <strain evidence="5">DSM 16107</strain>
    </source>
</reference>
<keyword evidence="1" id="KW-0472">Membrane</keyword>
<dbReference type="Proteomes" id="UP000253817">
    <property type="component" value="Unassembled WGS sequence"/>
</dbReference>
<feature type="transmembrane region" description="Helical" evidence="1">
    <location>
        <begin position="6"/>
        <end position="32"/>
    </location>
</feature>
<evidence type="ECO:0000313" key="5">
    <source>
        <dbReference type="Proteomes" id="UP000270112"/>
    </source>
</evidence>
<evidence type="ECO:0000313" key="3">
    <source>
        <dbReference type="EMBL" id="RNM41414.1"/>
    </source>
</evidence>
<accession>A0A3N0IWN8</accession>
<evidence type="ECO:0000313" key="4">
    <source>
        <dbReference type="Proteomes" id="UP000253817"/>
    </source>
</evidence>
<comment type="caution">
    <text evidence="3">The sequence shown here is derived from an EMBL/GenBank/DDBJ whole genome shotgun (WGS) entry which is preliminary data.</text>
</comment>
<dbReference type="OrthoDB" id="9888604at2"/>
<feature type="transmembrane region" description="Helical" evidence="1">
    <location>
        <begin position="63"/>
        <end position="92"/>
    </location>
</feature>
<organism evidence="3 5">
    <name type="scientific">Eggerthella sinensis</name>
    <dbReference type="NCBI Taxonomy" id="242230"/>
    <lineage>
        <taxon>Bacteria</taxon>
        <taxon>Bacillati</taxon>
        <taxon>Actinomycetota</taxon>
        <taxon>Coriobacteriia</taxon>
        <taxon>Eggerthellales</taxon>
        <taxon>Eggerthellaceae</taxon>
        <taxon>Eggerthella</taxon>
    </lineage>
</organism>
<reference evidence="2 4" key="1">
    <citation type="journal article" date="2018" name="Elife">
        <title>Discovery and characterization of a prevalent human gut bacterial enzyme sufficient for the inactivation of a family of plant toxins.</title>
        <authorList>
            <person name="Koppel N."/>
            <person name="Bisanz J.E."/>
            <person name="Pandelia M.E."/>
            <person name="Turnbaugh P.J."/>
            <person name="Balskus E.P."/>
        </authorList>
    </citation>
    <scope>NUCLEOTIDE SEQUENCE [LARGE SCALE GENOMIC DNA]</scope>
    <source>
        <strain evidence="2 4">DSM 16107</strain>
    </source>
</reference>
<protein>
    <submittedName>
        <fullName evidence="3">Uncharacterized protein</fullName>
    </submittedName>
</protein>
<keyword evidence="1" id="KW-0812">Transmembrane</keyword>
<dbReference type="AlphaFoldDB" id="A0A3N0IWN8"/>
<name>A0A3N0IWN8_9ACTN</name>
<dbReference type="RefSeq" id="WP_114547478.1">
    <property type="nucleotide sequence ID" value="NZ_PPTT01000032.1"/>
</dbReference>
<sequence length="95" mass="10582">MQANTASINIGVIMIALLTFVAFVVLVIWLLYRAACAFDDVRYLAERAEKGDAAQRRSSPLRYFVIVAGIFLALSWAMAAFNINPFAAFGWITLY</sequence>